<gene>
    <name evidence="8" type="ORF">HK100_004272</name>
</gene>
<sequence>MPSAYEISFLEAIKIRRSTVTLAKTSPISDPRILNIVQHAIKYAPSPFHVQSCRAIVLFGKEHEKAWDIILETSRKNLPPPAFAQFESKFQSHKDSYGTVLFFEDSDAAKALPPNLQDLCAKNPDWAEHASGMNEFIAWTALCTEGLGCNLQHLQGFLEAGAREAWNIPETWSLRSQLVFGTPAGPPRGGIDKQFAPLDTRIKVYGSDKIEA</sequence>
<evidence type="ECO:0000256" key="4">
    <source>
        <dbReference type="ARBA" id="ARBA00022490"/>
    </source>
</evidence>
<evidence type="ECO:0000256" key="3">
    <source>
        <dbReference type="ARBA" id="ARBA00007118"/>
    </source>
</evidence>
<evidence type="ECO:0000256" key="5">
    <source>
        <dbReference type="ARBA" id="ARBA00023002"/>
    </source>
</evidence>
<reference evidence="8" key="1">
    <citation type="submission" date="2020-05" db="EMBL/GenBank/DDBJ databases">
        <title>Phylogenomic resolution of chytrid fungi.</title>
        <authorList>
            <person name="Stajich J.E."/>
            <person name="Amses K."/>
            <person name="Simmons R."/>
            <person name="Seto K."/>
            <person name="Myers J."/>
            <person name="Bonds A."/>
            <person name="Quandt C.A."/>
            <person name="Barry K."/>
            <person name="Liu P."/>
            <person name="Grigoriev I."/>
            <person name="Longcore J.E."/>
            <person name="James T.Y."/>
        </authorList>
    </citation>
    <scope>NUCLEOTIDE SEQUENCE</scope>
    <source>
        <strain evidence="8">JEL0513</strain>
    </source>
</reference>
<dbReference type="PANTHER" id="PTHR43035">
    <property type="entry name" value="FATTY ACID REPRESSION MUTANT PROTEIN 2-RELATED"/>
    <property type="match status" value="1"/>
</dbReference>
<comment type="similarity">
    <text evidence="3">Belongs to the nitroreductase family.</text>
</comment>
<keyword evidence="5" id="KW-0560">Oxidoreductase</keyword>
<keyword evidence="6" id="KW-0539">Nucleus</keyword>
<dbReference type="Pfam" id="PF00881">
    <property type="entry name" value="Nitroreductase"/>
    <property type="match status" value="1"/>
</dbReference>
<comment type="caution">
    <text evidence="8">The sequence shown here is derived from an EMBL/GenBank/DDBJ whole genome shotgun (WGS) entry which is preliminary data.</text>
</comment>
<keyword evidence="9" id="KW-1185">Reference proteome</keyword>
<dbReference type="EMBL" id="JADGJH010000213">
    <property type="protein sequence ID" value="KAJ3133550.1"/>
    <property type="molecule type" value="Genomic_DNA"/>
</dbReference>
<evidence type="ECO:0000313" key="9">
    <source>
        <dbReference type="Proteomes" id="UP001211907"/>
    </source>
</evidence>
<dbReference type="GO" id="GO:0034599">
    <property type="term" value="P:cellular response to oxidative stress"/>
    <property type="evidence" value="ECO:0007669"/>
    <property type="project" value="InterPro"/>
</dbReference>
<evidence type="ECO:0000313" key="8">
    <source>
        <dbReference type="EMBL" id="KAJ3133550.1"/>
    </source>
</evidence>
<comment type="subcellular location">
    <subcellularLocation>
        <location evidence="2">Cytoplasm</location>
    </subcellularLocation>
    <subcellularLocation>
        <location evidence="1">Nucleus</location>
    </subcellularLocation>
</comment>
<dbReference type="InterPro" id="IPR033877">
    <property type="entry name" value="Frm2/Hbn1"/>
</dbReference>
<dbReference type="PANTHER" id="PTHR43035:SF1">
    <property type="entry name" value="FATTY ACID REPRESSION MUTANT PROTEIN 2-RELATED"/>
    <property type="match status" value="1"/>
</dbReference>
<dbReference type="Proteomes" id="UP001211907">
    <property type="component" value="Unassembled WGS sequence"/>
</dbReference>
<dbReference type="FunFam" id="3.40.109.10:FF:000001">
    <property type="entry name" value="Nitroreductase family"/>
    <property type="match status" value="1"/>
</dbReference>
<name>A0AAD5T8V5_9FUNG</name>
<evidence type="ECO:0000256" key="2">
    <source>
        <dbReference type="ARBA" id="ARBA00004496"/>
    </source>
</evidence>
<evidence type="ECO:0000256" key="6">
    <source>
        <dbReference type="ARBA" id="ARBA00023242"/>
    </source>
</evidence>
<evidence type="ECO:0000259" key="7">
    <source>
        <dbReference type="Pfam" id="PF00881"/>
    </source>
</evidence>
<dbReference type="SUPFAM" id="SSF55469">
    <property type="entry name" value="FMN-dependent nitroreductase-like"/>
    <property type="match status" value="1"/>
</dbReference>
<dbReference type="InterPro" id="IPR029479">
    <property type="entry name" value="Nitroreductase"/>
</dbReference>
<dbReference type="GO" id="GO:0016491">
    <property type="term" value="F:oxidoreductase activity"/>
    <property type="evidence" value="ECO:0007669"/>
    <property type="project" value="UniProtKB-KW"/>
</dbReference>
<protein>
    <recommendedName>
        <fullName evidence="7">Nitroreductase domain-containing protein</fullName>
    </recommendedName>
</protein>
<dbReference type="AlphaFoldDB" id="A0AAD5T8V5"/>
<dbReference type="Gene3D" id="3.40.109.10">
    <property type="entry name" value="NADH Oxidase"/>
    <property type="match status" value="1"/>
</dbReference>
<accession>A0AAD5T8V5</accession>
<proteinExistence type="inferred from homology"/>
<dbReference type="InterPro" id="IPR000415">
    <property type="entry name" value="Nitroreductase-like"/>
</dbReference>
<dbReference type="GO" id="GO:0005737">
    <property type="term" value="C:cytoplasm"/>
    <property type="evidence" value="ECO:0007669"/>
    <property type="project" value="UniProtKB-SubCell"/>
</dbReference>
<dbReference type="GO" id="GO:0005634">
    <property type="term" value="C:nucleus"/>
    <property type="evidence" value="ECO:0007669"/>
    <property type="project" value="UniProtKB-SubCell"/>
</dbReference>
<feature type="domain" description="Nitroreductase" evidence="7">
    <location>
        <begin position="14"/>
        <end position="181"/>
    </location>
</feature>
<keyword evidence="4" id="KW-0963">Cytoplasm</keyword>
<evidence type="ECO:0000256" key="1">
    <source>
        <dbReference type="ARBA" id="ARBA00004123"/>
    </source>
</evidence>
<organism evidence="8 9">
    <name type="scientific">Physocladia obscura</name>
    <dbReference type="NCBI Taxonomy" id="109957"/>
    <lineage>
        <taxon>Eukaryota</taxon>
        <taxon>Fungi</taxon>
        <taxon>Fungi incertae sedis</taxon>
        <taxon>Chytridiomycota</taxon>
        <taxon>Chytridiomycota incertae sedis</taxon>
        <taxon>Chytridiomycetes</taxon>
        <taxon>Chytridiales</taxon>
        <taxon>Chytriomycetaceae</taxon>
        <taxon>Physocladia</taxon>
    </lineage>
</organism>